<feature type="region of interest" description="Disordered" evidence="1">
    <location>
        <begin position="458"/>
        <end position="544"/>
    </location>
</feature>
<sequence length="869" mass="97606">MELRCCGHLHFIQAIKGDLVTKAPNVVRGQPKLKFKKLTDIYDGLLSHNDDGMAERSCLGEIEESPVKTKPDASICNVNDDDDQRIINLDDDNFDNFTLSQIKASCKTRKRKHSQGLDSSKINMKVEDSSFLEDYREEQRAADDSDFLQTLSSLKSKLSKNMKTKKKKCFEEPSPTDTQEIMLVIKSEPEEILNNQEFPPSSEEILDYHEFSPSSQEIQDCQEFSPSCEEIQDGQEFPPTSEEIKIDQEIPFFSGDSVALVEVKSEVPEADCYGEPDDYCIIESQEAEIIYEWNLENELDEWQERVDFIPLRMVRPSCMDIVISNYQLSNDQSPYMPAIEFESEECIINPDLHYISPQGICLVEDHNSDIHDNQPDGDTDTAVSLPNVVTHKDLDCLGVEFKDDNIILDDCSSNEFTTGAEDQVECSSTMEHDCSNDEFTAGNEDLVEPSSTIEHDCSNDEFTAGNEDQVEPSSTIDNSSNDEFSAGSEDQVEPSSTIEHDCTNDEFTAGNEDQVEASSTIEHDSSNDEFSAGSEDQVEPSSTIEHDCSIDEFTTGSEDKVELSSTIEHGPNPDECLVCHSDDPPEYEEKQSFASVNIAEKRHVNVATDELTSWDECDGSSKLHHSERLLSTRKAISPSSEERLCKAVESVNLNHKNNLKCKEKLYFSEKTDKMNSTAEGLDDITGARLTDIFNKISVIPRSKRVSQPRGISKNAHSSRQATRIGCNSVQSCSKSAIAFTQQQMHDAECLAMRLTKELKSMKDIVDDMLRSEFCLNTSLRHKVNEARMAVKNATRAEEATKRCLAFMSRDCSRFCKIMKFADDSPSPQKPPPDVVRKERKKIAFADEAGGKLFQVKFYEDDAVSLSKSN</sequence>
<comment type="caution">
    <text evidence="2">The sequence shown here is derived from an EMBL/GenBank/DDBJ whole genome shotgun (WGS) entry which is preliminary data.</text>
</comment>
<name>A0A445M1C3_GLYSO</name>
<keyword evidence="3" id="KW-1185">Reference proteome</keyword>
<dbReference type="EMBL" id="QZWG01000001">
    <property type="protein sequence ID" value="RZC29347.1"/>
    <property type="molecule type" value="Genomic_DNA"/>
</dbReference>
<organism evidence="2 3">
    <name type="scientific">Glycine soja</name>
    <name type="common">Wild soybean</name>
    <dbReference type="NCBI Taxonomy" id="3848"/>
    <lineage>
        <taxon>Eukaryota</taxon>
        <taxon>Viridiplantae</taxon>
        <taxon>Streptophyta</taxon>
        <taxon>Embryophyta</taxon>
        <taxon>Tracheophyta</taxon>
        <taxon>Spermatophyta</taxon>
        <taxon>Magnoliopsida</taxon>
        <taxon>eudicotyledons</taxon>
        <taxon>Gunneridae</taxon>
        <taxon>Pentapetalae</taxon>
        <taxon>rosids</taxon>
        <taxon>fabids</taxon>
        <taxon>Fabales</taxon>
        <taxon>Fabaceae</taxon>
        <taxon>Papilionoideae</taxon>
        <taxon>50 kb inversion clade</taxon>
        <taxon>NPAAA clade</taxon>
        <taxon>indigoferoid/millettioid clade</taxon>
        <taxon>Phaseoleae</taxon>
        <taxon>Glycine</taxon>
        <taxon>Glycine subgen. Soja</taxon>
    </lineage>
</organism>
<reference evidence="2 3" key="1">
    <citation type="submission" date="2018-09" db="EMBL/GenBank/DDBJ databases">
        <title>A high-quality reference genome of wild soybean provides a powerful tool to mine soybean genomes.</title>
        <authorList>
            <person name="Xie M."/>
            <person name="Chung C.Y.L."/>
            <person name="Li M.-W."/>
            <person name="Wong F.-L."/>
            <person name="Chan T.-F."/>
            <person name="Lam H.-M."/>
        </authorList>
    </citation>
    <scope>NUCLEOTIDE SEQUENCE [LARGE SCALE GENOMIC DNA]</scope>
    <source>
        <strain evidence="3">cv. W05</strain>
        <tissue evidence="2">Hypocotyl of etiolated seedlings</tissue>
    </source>
</reference>
<accession>A0A445M1C3</accession>
<dbReference type="EMBL" id="QZWG01000001">
    <property type="protein sequence ID" value="RZC29348.1"/>
    <property type="molecule type" value="Genomic_DNA"/>
</dbReference>
<dbReference type="Proteomes" id="UP000289340">
    <property type="component" value="Chromosome 1"/>
</dbReference>
<feature type="compositionally biased region" description="Polar residues" evidence="1">
    <location>
        <begin position="471"/>
        <end position="483"/>
    </location>
</feature>
<dbReference type="Gramene" id="XM_028379610.1">
    <property type="protein sequence ID" value="XP_028235411.1"/>
    <property type="gene ID" value="LOC114415076"/>
</dbReference>
<evidence type="ECO:0000313" key="3">
    <source>
        <dbReference type="Proteomes" id="UP000289340"/>
    </source>
</evidence>
<proteinExistence type="predicted"/>
<dbReference type="AlphaFoldDB" id="A0A445M1C3"/>
<protein>
    <submittedName>
        <fullName evidence="2">Uncharacterized protein</fullName>
    </submittedName>
</protein>
<evidence type="ECO:0000313" key="2">
    <source>
        <dbReference type="EMBL" id="RZC29348.1"/>
    </source>
</evidence>
<dbReference type="PANTHER" id="PTHR34461:SF2">
    <property type="entry name" value="EXPRESSED PROTEIN"/>
    <property type="match status" value="1"/>
</dbReference>
<gene>
    <name evidence="2" type="ORF">D0Y65_001072</name>
</gene>
<dbReference type="PANTHER" id="PTHR34461">
    <property type="entry name" value="EXPRESSED PROTEIN"/>
    <property type="match status" value="1"/>
</dbReference>
<evidence type="ECO:0000256" key="1">
    <source>
        <dbReference type="SAM" id="MobiDB-lite"/>
    </source>
</evidence>
<dbReference type="Gramene" id="XM_028379601.1">
    <property type="protein sequence ID" value="XP_028235402.1"/>
    <property type="gene ID" value="LOC114415076"/>
</dbReference>